<evidence type="ECO:0008006" key="4">
    <source>
        <dbReference type="Google" id="ProtNLM"/>
    </source>
</evidence>
<dbReference type="AlphaFoldDB" id="V5F188"/>
<keyword evidence="1" id="KW-0812">Transmembrane</keyword>
<dbReference type="eggNOG" id="COG0834">
    <property type="taxonomic scope" value="Bacteria"/>
</dbReference>
<name>V5F188_9VIBR</name>
<gene>
    <name evidence="2" type="ORF">VHA01S_011_00140</name>
</gene>
<keyword evidence="3" id="KW-1185">Reference proteome</keyword>
<evidence type="ECO:0000313" key="3">
    <source>
        <dbReference type="Proteomes" id="UP000017800"/>
    </source>
</evidence>
<dbReference type="EMBL" id="BAUJ01000011">
    <property type="protein sequence ID" value="GAD88874.1"/>
    <property type="molecule type" value="Genomic_DNA"/>
</dbReference>
<organism evidence="2 3">
    <name type="scientific">Vibrio halioticoli NBRC 102217</name>
    <dbReference type="NCBI Taxonomy" id="1219072"/>
    <lineage>
        <taxon>Bacteria</taxon>
        <taxon>Pseudomonadati</taxon>
        <taxon>Pseudomonadota</taxon>
        <taxon>Gammaproteobacteria</taxon>
        <taxon>Vibrionales</taxon>
        <taxon>Vibrionaceae</taxon>
        <taxon>Vibrio</taxon>
    </lineage>
</organism>
<comment type="caution">
    <text evidence="2">The sequence shown here is derived from an EMBL/GenBank/DDBJ whole genome shotgun (WGS) entry which is preliminary data.</text>
</comment>
<evidence type="ECO:0000313" key="2">
    <source>
        <dbReference type="EMBL" id="GAD88874.1"/>
    </source>
</evidence>
<accession>V5F188</accession>
<evidence type="ECO:0000256" key="1">
    <source>
        <dbReference type="SAM" id="Phobius"/>
    </source>
</evidence>
<sequence length="329" mass="37408">MTSTLTLTQTLALTRFQFSTLVLSVVALLSLFTLTLSFPAYSDTALPSELSTQQPRIIRMAPKQSAEDVSHSYLVSLLEIAIKETEHDFGPAKLDFMPIQLGQNLVLPLLDIEGILDTVASAPTVKREVQFRAARFPLLMGLLGYRMMLIRPEDEAKFLAISRPEQLKTLKACQGSAWPDSKILEDQGYNVIRVDKFETMFDYLINGRCDYFPRAITEGYGELEAYNAANPDKPLLAFDKVLLHYTVPLFFFTSHKNFLLAYRIETGLIRANEKGLVEQLMKTHPVTKSAYPLDKWQESIVFEVAIPDLLKTIPIEKKHYWQHLPARKH</sequence>
<keyword evidence="1" id="KW-1133">Transmembrane helix</keyword>
<dbReference type="RefSeq" id="WP_023403253.1">
    <property type="nucleotide sequence ID" value="NZ_BAUJ01000011.1"/>
</dbReference>
<protein>
    <recommendedName>
        <fullName evidence="4">Solute-binding protein family 3/N-terminal domain-containing protein</fullName>
    </recommendedName>
</protein>
<proteinExistence type="predicted"/>
<keyword evidence="1" id="KW-0472">Membrane</keyword>
<dbReference type="Proteomes" id="UP000017800">
    <property type="component" value="Unassembled WGS sequence"/>
</dbReference>
<dbReference type="SUPFAM" id="SSF53850">
    <property type="entry name" value="Periplasmic binding protein-like II"/>
    <property type="match status" value="1"/>
</dbReference>
<reference evidence="2 3" key="1">
    <citation type="submission" date="2013-11" db="EMBL/GenBank/DDBJ databases">
        <title>Whole genome shotgun sequence of Vibrio halioticoli NBRC 102217.</title>
        <authorList>
            <person name="Isaki S."/>
            <person name="Kimura A."/>
            <person name="Ohji S."/>
            <person name="Hosoyama A."/>
            <person name="Fujita N."/>
            <person name="Hashimoto M."/>
            <person name="Hosoyama Y."/>
            <person name="Yamazoe A."/>
        </authorList>
    </citation>
    <scope>NUCLEOTIDE SEQUENCE [LARGE SCALE GENOMIC DNA]</scope>
    <source>
        <strain evidence="2 3">NBRC 102217</strain>
    </source>
</reference>
<dbReference type="OrthoDB" id="547680at2"/>
<feature type="transmembrane region" description="Helical" evidence="1">
    <location>
        <begin position="21"/>
        <end position="41"/>
    </location>
</feature>